<keyword evidence="2" id="KW-1185">Reference proteome</keyword>
<dbReference type="AlphaFoldDB" id="A0A5B9D9G4"/>
<gene>
    <name evidence="1" type="ORF">DSAG12_01656</name>
</gene>
<name>A0A5B9D9G4_9ARCH</name>
<dbReference type="EMBL" id="CP042905">
    <property type="protein sequence ID" value="QEE15829.1"/>
    <property type="molecule type" value="Genomic_DNA"/>
</dbReference>
<organism evidence="1 2">
    <name type="scientific">Promethearchaeum syntrophicum</name>
    <dbReference type="NCBI Taxonomy" id="2594042"/>
    <lineage>
        <taxon>Archaea</taxon>
        <taxon>Promethearchaeati</taxon>
        <taxon>Promethearchaeota</taxon>
        <taxon>Promethearchaeia</taxon>
        <taxon>Promethearchaeales</taxon>
        <taxon>Promethearchaeaceae</taxon>
        <taxon>Promethearchaeum</taxon>
    </lineage>
</organism>
<accession>A0A5B9D9G4</accession>
<protein>
    <submittedName>
        <fullName evidence="1">Uncharacterized protein</fullName>
    </submittedName>
</protein>
<dbReference type="GeneID" id="41329649"/>
<dbReference type="KEGG" id="psyt:DSAG12_01656"/>
<reference evidence="1 2" key="1">
    <citation type="journal article" date="2020" name="Nature">
        <title>Isolation of an archaeon at the prokaryote-eukaryote interface.</title>
        <authorList>
            <person name="Imachi H."/>
            <person name="Nobu M.K."/>
            <person name="Nakahara N."/>
            <person name="Morono Y."/>
            <person name="Ogawara M."/>
            <person name="Takaki Y."/>
            <person name="Takano Y."/>
            <person name="Uematsu K."/>
            <person name="Ikuta T."/>
            <person name="Ito M."/>
            <person name="Matsui Y."/>
            <person name="Miyazaki M."/>
            <person name="Murata K."/>
            <person name="Saito Y."/>
            <person name="Sakai S."/>
            <person name="Song C."/>
            <person name="Tasumi E."/>
            <person name="Yamanaka Y."/>
            <person name="Yamaguchi T."/>
            <person name="Kamagata Y."/>
            <person name="Tamaki H."/>
            <person name="Takai K."/>
        </authorList>
    </citation>
    <scope>NUCLEOTIDE SEQUENCE [LARGE SCALE GENOMIC DNA]</scope>
    <source>
        <strain evidence="1 2">MK-D1</strain>
    </source>
</reference>
<sequence>MILTYKNLTEEREIYWMLKQNYFDEFEYYSGIIEKYENSRNTIKDFCISTFVSQEIIEIMNQYKNIINSNPKYTEIMDCILKNTILLLQSFHIDENNNQYKFYSQLETHERELISSQLINLCY</sequence>
<proteinExistence type="predicted"/>
<evidence type="ECO:0000313" key="2">
    <source>
        <dbReference type="Proteomes" id="UP000321408"/>
    </source>
</evidence>
<dbReference type="RefSeq" id="WP_147662728.1">
    <property type="nucleotide sequence ID" value="NZ_CP042905.2"/>
</dbReference>
<reference evidence="1 2" key="2">
    <citation type="journal article" date="2024" name="Int. J. Syst. Evol. Microbiol.">
        <title>Promethearchaeum syntrophicum gen. nov., sp. nov., an anaerobic, obligately syntrophic archaeon, the first isolate of the lineage 'Asgard' archaea, and proposal of the new archaeal phylum Promethearchaeota phyl. nov. and kingdom Promethearchaeati regn. nov.</title>
        <authorList>
            <person name="Imachi H."/>
            <person name="Nobu M.K."/>
            <person name="Kato S."/>
            <person name="Takaki Y."/>
            <person name="Miyazaki M."/>
            <person name="Miyata M."/>
            <person name="Ogawara M."/>
            <person name="Saito Y."/>
            <person name="Sakai S."/>
            <person name="Tahara Y.O."/>
            <person name="Takano Y."/>
            <person name="Tasumi E."/>
            <person name="Uematsu K."/>
            <person name="Yoshimura T."/>
            <person name="Itoh T."/>
            <person name="Ohkuma M."/>
            <person name="Takai K."/>
        </authorList>
    </citation>
    <scope>NUCLEOTIDE SEQUENCE [LARGE SCALE GENOMIC DNA]</scope>
    <source>
        <strain evidence="1 2">MK-D1</strain>
    </source>
</reference>
<evidence type="ECO:0000313" key="1">
    <source>
        <dbReference type="EMBL" id="QEE15829.1"/>
    </source>
</evidence>
<dbReference type="Proteomes" id="UP000321408">
    <property type="component" value="Chromosome"/>
</dbReference>